<evidence type="ECO:0000256" key="5">
    <source>
        <dbReference type="ARBA" id="ARBA00048542"/>
    </source>
</evidence>
<dbReference type="AlphaFoldDB" id="A0A4R6MSG3"/>
<keyword evidence="4 6" id="KW-0520">NAD</keyword>
<keyword evidence="2 6" id="KW-0288">FMN</keyword>
<comment type="caution">
    <text evidence="8">The sequence shown here is derived from an EMBL/GenBank/DDBJ whole genome shotgun (WGS) entry which is preliminary data.</text>
</comment>
<dbReference type="Proteomes" id="UP000295357">
    <property type="component" value="Unassembled WGS sequence"/>
</dbReference>
<dbReference type="OrthoDB" id="9787136at2"/>
<evidence type="ECO:0000259" key="7">
    <source>
        <dbReference type="Pfam" id="PF02525"/>
    </source>
</evidence>
<dbReference type="Pfam" id="PF02525">
    <property type="entry name" value="Flavodoxin_2"/>
    <property type="match status" value="1"/>
</dbReference>
<evidence type="ECO:0000313" key="9">
    <source>
        <dbReference type="Proteomes" id="UP000295357"/>
    </source>
</evidence>
<evidence type="ECO:0000256" key="2">
    <source>
        <dbReference type="ARBA" id="ARBA00022643"/>
    </source>
</evidence>
<evidence type="ECO:0000256" key="4">
    <source>
        <dbReference type="ARBA" id="ARBA00023027"/>
    </source>
</evidence>
<keyword evidence="9" id="KW-1185">Reference proteome</keyword>
<dbReference type="InterPro" id="IPR023048">
    <property type="entry name" value="NADH:quinone_OxRdtase_FMN_depd"/>
</dbReference>
<dbReference type="PANTHER" id="PTHR43741:SF2">
    <property type="entry name" value="FMN-DEPENDENT NADH:QUINONE OXIDOREDUCTASE"/>
    <property type="match status" value="1"/>
</dbReference>
<proteinExistence type="inferred from homology"/>
<dbReference type="EC" id="1.7.1.17" evidence="6"/>
<dbReference type="RefSeq" id="WP_133605417.1">
    <property type="nucleotide sequence ID" value="NZ_JAUFPJ010000012.1"/>
</dbReference>
<keyword evidence="3 6" id="KW-0560">Oxidoreductase</keyword>
<reference evidence="8 9" key="1">
    <citation type="submission" date="2019-03" db="EMBL/GenBank/DDBJ databases">
        <title>Genomic Encyclopedia of Type Strains, Phase IV (KMG-IV): sequencing the most valuable type-strain genomes for metagenomic binning, comparative biology and taxonomic classification.</title>
        <authorList>
            <person name="Goeker M."/>
        </authorList>
    </citation>
    <scope>NUCLEOTIDE SEQUENCE [LARGE SCALE GENOMIC DNA]</scope>
    <source>
        <strain evidence="8 9">DSM 25082</strain>
    </source>
</reference>
<evidence type="ECO:0000256" key="3">
    <source>
        <dbReference type="ARBA" id="ARBA00023002"/>
    </source>
</evidence>
<dbReference type="GO" id="GO:0016655">
    <property type="term" value="F:oxidoreductase activity, acting on NAD(P)H, quinone or similar compound as acceptor"/>
    <property type="evidence" value="ECO:0007669"/>
    <property type="project" value="InterPro"/>
</dbReference>
<dbReference type="SUPFAM" id="SSF52218">
    <property type="entry name" value="Flavoproteins"/>
    <property type="match status" value="1"/>
</dbReference>
<organism evidence="8 9">
    <name type="scientific">Roseateles asaccharophilus</name>
    <dbReference type="NCBI Taxonomy" id="582607"/>
    <lineage>
        <taxon>Bacteria</taxon>
        <taxon>Pseudomonadati</taxon>
        <taxon>Pseudomonadota</taxon>
        <taxon>Betaproteobacteria</taxon>
        <taxon>Burkholderiales</taxon>
        <taxon>Sphaerotilaceae</taxon>
        <taxon>Roseateles</taxon>
    </lineage>
</organism>
<accession>A0A4R6MSG3</accession>
<sequence length="209" mass="21839">MNILQLNSSARRVQDGQGSVSTRLAQELVAALRERQAGAALTVRDLGLDPVAPLDEAALGALFTPAEQRSPEQAARVAAADALVAELMAQDVIVMAVPMINFGVPTQLKNWIDAVARAGVTFRYTATGPEGLVKGKKVYVVVASGGMHRGQPTDGITPYLRTVLGFMGMSDVEFIYAEGMGMGPEAVEAGMASARQQIAALTGKTVAAV</sequence>
<gene>
    <name evidence="6" type="primary">azoR</name>
    <name evidence="8" type="ORF">DFR39_11317</name>
</gene>
<evidence type="ECO:0000256" key="6">
    <source>
        <dbReference type="HAMAP-Rule" id="MF_01216"/>
    </source>
</evidence>
<dbReference type="Gene3D" id="3.40.50.360">
    <property type="match status" value="1"/>
</dbReference>
<comment type="cofactor">
    <cofactor evidence="6">
        <name>FMN</name>
        <dbReference type="ChEBI" id="CHEBI:58210"/>
    </cofactor>
    <text evidence="6">Binds 1 FMN per subunit.</text>
</comment>
<comment type="similarity">
    <text evidence="6">Belongs to the azoreductase type 1 family.</text>
</comment>
<dbReference type="GO" id="GO:0016652">
    <property type="term" value="F:oxidoreductase activity, acting on NAD(P)H as acceptor"/>
    <property type="evidence" value="ECO:0007669"/>
    <property type="project" value="UniProtKB-UniRule"/>
</dbReference>
<comment type="catalytic activity">
    <reaction evidence="5">
        <text>N,N-dimethyl-1,4-phenylenediamine + anthranilate + 2 NAD(+) = 2-(4-dimethylaminophenyl)diazenylbenzoate + 2 NADH + 2 H(+)</text>
        <dbReference type="Rhea" id="RHEA:55872"/>
        <dbReference type="ChEBI" id="CHEBI:15378"/>
        <dbReference type="ChEBI" id="CHEBI:15783"/>
        <dbReference type="ChEBI" id="CHEBI:16567"/>
        <dbReference type="ChEBI" id="CHEBI:57540"/>
        <dbReference type="ChEBI" id="CHEBI:57945"/>
        <dbReference type="ChEBI" id="CHEBI:71579"/>
        <dbReference type="EC" id="1.7.1.17"/>
    </reaction>
    <physiologicalReaction direction="right-to-left" evidence="5">
        <dbReference type="Rhea" id="RHEA:55874"/>
    </physiologicalReaction>
</comment>
<name>A0A4R6MSG3_9BURK</name>
<comment type="function">
    <text evidence="6">Also exhibits azoreductase activity. Catalyzes the reductive cleavage of the azo bond in aromatic azo compounds to the corresponding amines.</text>
</comment>
<comment type="caution">
    <text evidence="6">Lacks conserved residue(s) required for the propagation of feature annotation.</text>
</comment>
<comment type="subunit">
    <text evidence="6">Homodimer.</text>
</comment>
<comment type="function">
    <text evidence="6">Quinone reductase that provides resistance to thiol-specific stress caused by electrophilic quinones.</text>
</comment>
<comment type="catalytic activity">
    <reaction evidence="6">
        <text>2 a quinone + NADH + H(+) = 2 a 1,4-benzosemiquinone + NAD(+)</text>
        <dbReference type="Rhea" id="RHEA:65952"/>
        <dbReference type="ChEBI" id="CHEBI:15378"/>
        <dbReference type="ChEBI" id="CHEBI:57540"/>
        <dbReference type="ChEBI" id="CHEBI:57945"/>
        <dbReference type="ChEBI" id="CHEBI:132124"/>
        <dbReference type="ChEBI" id="CHEBI:134225"/>
    </reaction>
</comment>
<dbReference type="InterPro" id="IPR003680">
    <property type="entry name" value="Flavodoxin_fold"/>
</dbReference>
<dbReference type="PANTHER" id="PTHR43741">
    <property type="entry name" value="FMN-DEPENDENT NADH-AZOREDUCTASE 1"/>
    <property type="match status" value="1"/>
</dbReference>
<feature type="binding site" evidence="6">
    <location>
        <position position="9"/>
    </location>
    <ligand>
        <name>FMN</name>
        <dbReference type="ChEBI" id="CHEBI:58210"/>
    </ligand>
</feature>
<keyword evidence="1 6" id="KW-0285">Flavoprotein</keyword>
<dbReference type="HAMAP" id="MF_01216">
    <property type="entry name" value="Azoreductase_type1"/>
    <property type="match status" value="1"/>
</dbReference>
<dbReference type="EC" id="1.6.5.-" evidence="6"/>
<dbReference type="GO" id="GO:0009055">
    <property type="term" value="F:electron transfer activity"/>
    <property type="evidence" value="ECO:0007669"/>
    <property type="project" value="UniProtKB-UniRule"/>
</dbReference>
<dbReference type="InterPro" id="IPR029039">
    <property type="entry name" value="Flavoprotein-like_sf"/>
</dbReference>
<feature type="binding site" evidence="6">
    <location>
        <begin position="19"/>
        <end position="21"/>
    </location>
    <ligand>
        <name>FMN</name>
        <dbReference type="ChEBI" id="CHEBI:58210"/>
    </ligand>
</feature>
<dbReference type="EMBL" id="SNXE01000013">
    <property type="protein sequence ID" value="TDP04907.1"/>
    <property type="molecule type" value="Genomic_DNA"/>
</dbReference>
<evidence type="ECO:0000256" key="1">
    <source>
        <dbReference type="ARBA" id="ARBA00022630"/>
    </source>
</evidence>
<feature type="domain" description="Flavodoxin-like fold" evidence="7">
    <location>
        <begin position="1"/>
        <end position="200"/>
    </location>
</feature>
<dbReference type="GO" id="GO:0010181">
    <property type="term" value="F:FMN binding"/>
    <property type="evidence" value="ECO:0007669"/>
    <property type="project" value="UniProtKB-UniRule"/>
</dbReference>
<dbReference type="InterPro" id="IPR050104">
    <property type="entry name" value="FMN-dep_NADH:Q_OxRdtase_AzoR1"/>
</dbReference>
<evidence type="ECO:0000313" key="8">
    <source>
        <dbReference type="EMBL" id="TDP04907.1"/>
    </source>
</evidence>
<protein>
    <recommendedName>
        <fullName evidence="6">FMN dependent NADH:quinone oxidoreductase</fullName>
        <ecNumber evidence="6">1.6.5.-</ecNumber>
    </recommendedName>
    <alternativeName>
        <fullName evidence="6">Azo-dye reductase</fullName>
    </alternativeName>
    <alternativeName>
        <fullName evidence="6">FMN-dependent NADH-azo compound oxidoreductase</fullName>
    </alternativeName>
    <alternativeName>
        <fullName evidence="6">FMN-dependent NADH-azoreductase</fullName>
        <ecNumber evidence="6">1.7.1.17</ecNumber>
    </alternativeName>
</protein>